<feature type="non-terminal residue" evidence="1">
    <location>
        <position position="1"/>
    </location>
</feature>
<evidence type="ECO:0000313" key="2">
    <source>
        <dbReference type="Proteomes" id="UP000235672"/>
    </source>
</evidence>
<organism evidence="1 2">
    <name type="scientific">Hyaloscypha hepaticicola</name>
    <dbReference type="NCBI Taxonomy" id="2082293"/>
    <lineage>
        <taxon>Eukaryota</taxon>
        <taxon>Fungi</taxon>
        <taxon>Dikarya</taxon>
        <taxon>Ascomycota</taxon>
        <taxon>Pezizomycotina</taxon>
        <taxon>Leotiomycetes</taxon>
        <taxon>Helotiales</taxon>
        <taxon>Hyaloscyphaceae</taxon>
        <taxon>Hyaloscypha</taxon>
    </lineage>
</organism>
<dbReference type="Proteomes" id="UP000235672">
    <property type="component" value="Unassembled WGS sequence"/>
</dbReference>
<evidence type="ECO:0000313" key="1">
    <source>
        <dbReference type="EMBL" id="PMD12618.1"/>
    </source>
</evidence>
<proteinExistence type="predicted"/>
<keyword evidence="2" id="KW-1185">Reference proteome</keyword>
<gene>
    <name evidence="1" type="ORF">NA56DRAFT_652417</name>
</gene>
<accession>A0A2J6PF01</accession>
<reference evidence="1 2" key="1">
    <citation type="submission" date="2016-05" db="EMBL/GenBank/DDBJ databases">
        <title>A degradative enzymes factory behind the ericoid mycorrhizal symbiosis.</title>
        <authorList>
            <consortium name="DOE Joint Genome Institute"/>
            <person name="Martino E."/>
            <person name="Morin E."/>
            <person name="Grelet G."/>
            <person name="Kuo A."/>
            <person name="Kohler A."/>
            <person name="Daghino S."/>
            <person name="Barry K."/>
            <person name="Choi C."/>
            <person name="Cichocki N."/>
            <person name="Clum A."/>
            <person name="Copeland A."/>
            <person name="Hainaut M."/>
            <person name="Haridas S."/>
            <person name="Labutti K."/>
            <person name="Lindquist E."/>
            <person name="Lipzen A."/>
            <person name="Khouja H.-R."/>
            <person name="Murat C."/>
            <person name="Ohm R."/>
            <person name="Olson A."/>
            <person name="Spatafora J."/>
            <person name="Veneault-Fourrey C."/>
            <person name="Henrissat B."/>
            <person name="Grigoriev I."/>
            <person name="Martin F."/>
            <person name="Perotto S."/>
        </authorList>
    </citation>
    <scope>NUCLEOTIDE SEQUENCE [LARGE SCALE GENOMIC DNA]</scope>
    <source>
        <strain evidence="1 2">UAMH 7357</strain>
    </source>
</reference>
<protein>
    <submittedName>
        <fullName evidence="1">Uncharacterized protein</fullName>
    </submittedName>
</protein>
<sequence length="137" mass="15228">SRKSGKIPPRKRKIMAKATANTTANTITKVIAKVTATTVRSAKAKATRARNKAVYERILRSSIPRSPIPPITSPSGTVGSNLATEFVIARAGKAKEVVNKRYNYNSIPFTIKDYLDSRKPYIKHLFIVNFNSITRPR</sequence>
<dbReference type="AlphaFoldDB" id="A0A2J6PF01"/>
<name>A0A2J6PF01_9HELO</name>
<dbReference type="EMBL" id="KZ613547">
    <property type="protein sequence ID" value="PMD12618.1"/>
    <property type="molecule type" value="Genomic_DNA"/>
</dbReference>